<dbReference type="EMBL" id="CP056775">
    <property type="protein sequence ID" value="QRR02952.1"/>
    <property type="molecule type" value="Genomic_DNA"/>
</dbReference>
<keyword evidence="3" id="KW-0540">Nuclease</keyword>
<dbReference type="RefSeq" id="WP_204658423.1">
    <property type="nucleotide sequence ID" value="NZ_CP056775.1"/>
</dbReference>
<dbReference type="InterPro" id="IPR051813">
    <property type="entry name" value="HepT_RNase_toxin"/>
</dbReference>
<dbReference type="Pfam" id="PF01934">
    <property type="entry name" value="HepT-like"/>
    <property type="match status" value="1"/>
</dbReference>
<organism evidence="6 7">
    <name type="scientific">Dyadobacter sandarakinus</name>
    <dbReference type="NCBI Taxonomy" id="2747268"/>
    <lineage>
        <taxon>Bacteria</taxon>
        <taxon>Pseudomonadati</taxon>
        <taxon>Bacteroidota</taxon>
        <taxon>Cytophagia</taxon>
        <taxon>Cytophagales</taxon>
        <taxon>Spirosomataceae</taxon>
        <taxon>Dyadobacter</taxon>
    </lineage>
</organism>
<evidence type="ECO:0000256" key="5">
    <source>
        <dbReference type="ARBA" id="ARBA00022801"/>
    </source>
</evidence>
<keyword evidence="5" id="KW-0378">Hydrolase</keyword>
<evidence type="ECO:0000256" key="2">
    <source>
        <dbReference type="ARBA" id="ARBA00022649"/>
    </source>
</evidence>
<evidence type="ECO:0000313" key="7">
    <source>
        <dbReference type="Proteomes" id="UP000612680"/>
    </source>
</evidence>
<sequence length="113" mass="13350">MSPSLIEFLQHIEAELTFIEQHTLSVSFESFVDNDLLNKAIVRSFEIIGEACKKIPDEVRTKYPLFDWRGFAGLRDRIIHHYWGIDYDLLWDAIQTEVPFHRAWISLIIEKES</sequence>
<evidence type="ECO:0000256" key="1">
    <source>
        <dbReference type="ARBA" id="ARBA00022553"/>
    </source>
</evidence>
<evidence type="ECO:0000256" key="4">
    <source>
        <dbReference type="ARBA" id="ARBA00022741"/>
    </source>
</evidence>
<evidence type="ECO:0000313" key="6">
    <source>
        <dbReference type="EMBL" id="QRR02952.1"/>
    </source>
</evidence>
<name>A0ABX7IBW3_9BACT</name>
<reference evidence="6 7" key="1">
    <citation type="submission" date="2020-06" db="EMBL/GenBank/DDBJ databases">
        <title>Dyadobacter sandarakinus sp. nov., isolated from the soil of the Arctic Yellow River Station.</title>
        <authorList>
            <person name="Zhang Y."/>
            <person name="Peng F."/>
        </authorList>
    </citation>
    <scope>NUCLEOTIDE SEQUENCE [LARGE SCALE GENOMIC DNA]</scope>
    <source>
        <strain evidence="6 7">Q3-56</strain>
    </source>
</reference>
<dbReference type="PANTHER" id="PTHR34139">
    <property type="entry name" value="UPF0331 PROTEIN MJ0127"/>
    <property type="match status" value="1"/>
</dbReference>
<keyword evidence="7" id="KW-1185">Reference proteome</keyword>
<gene>
    <name evidence="6" type="ORF">HWI92_19580</name>
</gene>
<proteinExistence type="predicted"/>
<evidence type="ECO:0000256" key="3">
    <source>
        <dbReference type="ARBA" id="ARBA00022722"/>
    </source>
</evidence>
<keyword evidence="2" id="KW-1277">Toxin-antitoxin system</keyword>
<accession>A0ABX7IBW3</accession>
<dbReference type="InterPro" id="IPR008201">
    <property type="entry name" value="HepT-like"/>
</dbReference>
<protein>
    <submittedName>
        <fullName evidence="6">DUF86 domain-containing protein</fullName>
    </submittedName>
</protein>
<dbReference type="Proteomes" id="UP000612680">
    <property type="component" value="Chromosome"/>
</dbReference>
<keyword evidence="1" id="KW-0597">Phosphoprotein</keyword>
<keyword evidence="4" id="KW-0547">Nucleotide-binding</keyword>
<dbReference type="PANTHER" id="PTHR34139:SF1">
    <property type="entry name" value="RNASE MJ1380-RELATED"/>
    <property type="match status" value="1"/>
</dbReference>